<dbReference type="PRINTS" id="PR00317">
    <property type="entry name" value="EPENDYMIN"/>
</dbReference>
<evidence type="ECO:0000256" key="1">
    <source>
        <dbReference type="SAM" id="SignalP"/>
    </source>
</evidence>
<sequence length="192" mass="21462">MLAFLGSLLLVALVNAQRPEPCETPDEWTGRVMTIDPSKDLAVFGRMSYDALGERVSIVEEVDYKKGRKFYEFIFLHKEGTMYQIELSINKTGSCVKKDLTDPFHKFAIPKNATSVGLATIGSNAGPGLGVNVALFIGEMGEDRYYVSVTEEGCIPVHEGVETKEYGYMHTSFYDIEEGYDPERFVPPHDCE</sequence>
<keyword evidence="3" id="KW-1185">Reference proteome</keyword>
<dbReference type="Proteomes" id="UP001159405">
    <property type="component" value="Unassembled WGS sequence"/>
</dbReference>
<dbReference type="PANTHER" id="PTHR10697">
    <property type="entry name" value="MAMMALIAN EPENDYMIN-RELATED PROTEIN 1"/>
    <property type="match status" value="1"/>
</dbReference>
<reference evidence="2 3" key="1">
    <citation type="submission" date="2022-05" db="EMBL/GenBank/DDBJ databases">
        <authorList>
            <consortium name="Genoscope - CEA"/>
            <person name="William W."/>
        </authorList>
    </citation>
    <scope>NUCLEOTIDE SEQUENCE [LARGE SCALE GENOMIC DNA]</scope>
</reference>
<organism evidence="2 3">
    <name type="scientific">Porites lobata</name>
    <dbReference type="NCBI Taxonomy" id="104759"/>
    <lineage>
        <taxon>Eukaryota</taxon>
        <taxon>Metazoa</taxon>
        <taxon>Cnidaria</taxon>
        <taxon>Anthozoa</taxon>
        <taxon>Hexacorallia</taxon>
        <taxon>Scleractinia</taxon>
        <taxon>Fungiina</taxon>
        <taxon>Poritidae</taxon>
        <taxon>Porites</taxon>
    </lineage>
</organism>
<dbReference type="InterPro" id="IPR001299">
    <property type="entry name" value="Ependymin"/>
</dbReference>
<feature type="chain" id="PRO_5046259139" description="Ependymin" evidence="1">
    <location>
        <begin position="17"/>
        <end position="192"/>
    </location>
</feature>
<proteinExistence type="predicted"/>
<evidence type="ECO:0008006" key="4">
    <source>
        <dbReference type="Google" id="ProtNLM"/>
    </source>
</evidence>
<protein>
    <recommendedName>
        <fullName evidence="4">Ependymin</fullName>
    </recommendedName>
</protein>
<feature type="signal peptide" evidence="1">
    <location>
        <begin position="1"/>
        <end position="16"/>
    </location>
</feature>
<name>A0ABN8RVK4_9CNID</name>
<dbReference type="PANTHER" id="PTHR10697:SF1">
    <property type="entry name" value="MAMMALIAN EPENDYMIN-RELATED PROTEIN 1"/>
    <property type="match status" value="1"/>
</dbReference>
<dbReference type="SMART" id="SM00026">
    <property type="entry name" value="EPEND"/>
    <property type="match status" value="1"/>
</dbReference>
<gene>
    <name evidence="2" type="ORF">PLOB_00028505</name>
</gene>
<keyword evidence="1" id="KW-0732">Signal</keyword>
<evidence type="ECO:0000313" key="2">
    <source>
        <dbReference type="EMBL" id="CAH3183357.1"/>
    </source>
</evidence>
<comment type="caution">
    <text evidence="2">The sequence shown here is derived from an EMBL/GenBank/DDBJ whole genome shotgun (WGS) entry which is preliminary data.</text>
</comment>
<accession>A0ABN8RVK4</accession>
<dbReference type="Pfam" id="PF00811">
    <property type="entry name" value="Ependymin"/>
    <property type="match status" value="1"/>
</dbReference>
<evidence type="ECO:0000313" key="3">
    <source>
        <dbReference type="Proteomes" id="UP001159405"/>
    </source>
</evidence>
<dbReference type="EMBL" id="CALNXK010000351">
    <property type="protein sequence ID" value="CAH3183357.1"/>
    <property type="molecule type" value="Genomic_DNA"/>
</dbReference>